<reference evidence="2 3" key="1">
    <citation type="submission" date="2019-03" db="EMBL/GenBank/DDBJ databases">
        <title>Metabolic potential of uncultured bacteria and archaea associated with petroleum seepage in deep-sea sediments.</title>
        <authorList>
            <person name="Dong X."/>
            <person name="Hubert C."/>
        </authorList>
    </citation>
    <scope>NUCLEOTIDE SEQUENCE [LARGE SCALE GENOMIC DNA]</scope>
    <source>
        <strain evidence="2">E44_bin92</strain>
    </source>
</reference>
<dbReference type="EMBL" id="SOKU01000014">
    <property type="protein sequence ID" value="TES87082.1"/>
    <property type="molecule type" value="Genomic_DNA"/>
</dbReference>
<accession>A0A523QMP8</accession>
<dbReference type="InterPro" id="IPR052534">
    <property type="entry name" value="Extracell_DNA_Util/SecSys_Comp"/>
</dbReference>
<feature type="transmembrane region" description="Helical" evidence="1">
    <location>
        <begin position="20"/>
        <end position="42"/>
    </location>
</feature>
<proteinExistence type="predicted"/>
<dbReference type="PANTHER" id="PTHR40278:SF1">
    <property type="entry name" value="DNA UTILIZATION PROTEIN HOFN"/>
    <property type="match status" value="1"/>
</dbReference>
<comment type="caution">
    <text evidence="2">The sequence shown here is derived from an EMBL/GenBank/DDBJ whole genome shotgun (WGS) entry which is preliminary data.</text>
</comment>
<evidence type="ECO:0008006" key="4">
    <source>
        <dbReference type="Google" id="ProtNLM"/>
    </source>
</evidence>
<evidence type="ECO:0000313" key="3">
    <source>
        <dbReference type="Proteomes" id="UP000320781"/>
    </source>
</evidence>
<keyword evidence="1" id="KW-0812">Transmembrane</keyword>
<dbReference type="Pfam" id="PF05137">
    <property type="entry name" value="PilN"/>
    <property type="match status" value="1"/>
</dbReference>
<protein>
    <recommendedName>
        <fullName evidence="4">PilN domain-containing protein</fullName>
    </recommendedName>
</protein>
<dbReference type="InterPro" id="IPR007813">
    <property type="entry name" value="PilN"/>
</dbReference>
<evidence type="ECO:0000256" key="1">
    <source>
        <dbReference type="SAM" id="Phobius"/>
    </source>
</evidence>
<keyword evidence="1" id="KW-0472">Membrane</keyword>
<organism evidence="2 3">
    <name type="scientific">Aerophobetes bacterium</name>
    <dbReference type="NCBI Taxonomy" id="2030807"/>
    <lineage>
        <taxon>Bacteria</taxon>
        <taxon>Candidatus Aerophobota</taxon>
    </lineage>
</organism>
<keyword evidence="1" id="KW-1133">Transmembrane helix</keyword>
<sequence length="191" mass="21602">MIKVNLLPKFILDKRKKTPFAVFSSLCAGLAILICLFLALSLKEQMVPLARELDSVKKQSEVYQSKFRDLNTGELKDKEVELELYLEALLDLTNSRPSWPLVLYEISKGLPGGVWLTQITQSVRDEIFTIRGNSLNRTMGVIEFMENLSKTPLFRDVSFSNMSKKMVGELEVTEFKLICKLGEAHPGKESG</sequence>
<gene>
    <name evidence="2" type="ORF">E3J95_00375</name>
</gene>
<dbReference type="Proteomes" id="UP000320781">
    <property type="component" value="Unassembled WGS sequence"/>
</dbReference>
<evidence type="ECO:0000313" key="2">
    <source>
        <dbReference type="EMBL" id="TES87082.1"/>
    </source>
</evidence>
<dbReference type="AlphaFoldDB" id="A0A523QMP8"/>
<dbReference type="PANTHER" id="PTHR40278">
    <property type="entry name" value="DNA UTILIZATION PROTEIN HOFN"/>
    <property type="match status" value="1"/>
</dbReference>
<name>A0A523QMP8_UNCAE</name>